<keyword evidence="10" id="KW-1185">Reference proteome</keyword>
<dbReference type="PANTHER" id="PTHR30506:SF3">
    <property type="entry name" value="UPF0126 INNER MEMBRANE PROTEIN YADS-RELATED"/>
    <property type="match status" value="1"/>
</dbReference>
<dbReference type="Pfam" id="PF03458">
    <property type="entry name" value="Gly_transporter"/>
    <property type="match status" value="2"/>
</dbReference>
<feature type="transmembrane region" description="Helical" evidence="7">
    <location>
        <begin position="6"/>
        <end position="25"/>
    </location>
</feature>
<evidence type="ECO:0000256" key="1">
    <source>
        <dbReference type="ARBA" id="ARBA00004651"/>
    </source>
</evidence>
<organism evidence="9 10">
    <name type="scientific">Actinotalea lenta</name>
    <dbReference type="NCBI Taxonomy" id="3064654"/>
    <lineage>
        <taxon>Bacteria</taxon>
        <taxon>Bacillati</taxon>
        <taxon>Actinomycetota</taxon>
        <taxon>Actinomycetes</taxon>
        <taxon>Micrococcales</taxon>
        <taxon>Cellulomonadaceae</taxon>
        <taxon>Actinotalea</taxon>
    </lineage>
</organism>
<keyword evidence="6 7" id="KW-0472">Membrane</keyword>
<feature type="transmembrane region" description="Helical" evidence="7">
    <location>
        <begin position="32"/>
        <end position="51"/>
    </location>
</feature>
<gene>
    <name evidence="9" type="ORF">Q6348_12480</name>
</gene>
<evidence type="ECO:0000313" key="9">
    <source>
        <dbReference type="EMBL" id="MDO8108013.1"/>
    </source>
</evidence>
<evidence type="ECO:0000256" key="3">
    <source>
        <dbReference type="ARBA" id="ARBA00022475"/>
    </source>
</evidence>
<keyword evidence="5 7" id="KW-1133">Transmembrane helix</keyword>
<feature type="transmembrane region" description="Helical" evidence="7">
    <location>
        <begin position="90"/>
        <end position="110"/>
    </location>
</feature>
<feature type="domain" description="Glycine transporter" evidence="8">
    <location>
        <begin position="9"/>
        <end position="84"/>
    </location>
</feature>
<evidence type="ECO:0000256" key="7">
    <source>
        <dbReference type="SAM" id="Phobius"/>
    </source>
</evidence>
<dbReference type="InterPro" id="IPR005115">
    <property type="entry name" value="Gly_transporter"/>
</dbReference>
<comment type="similarity">
    <text evidence="2">Belongs to the UPF0126 family.</text>
</comment>
<proteinExistence type="inferred from homology"/>
<dbReference type="Proteomes" id="UP001232536">
    <property type="component" value="Unassembled WGS sequence"/>
</dbReference>
<accession>A0ABT9DER8</accession>
<keyword evidence="3" id="KW-1003">Cell membrane</keyword>
<name>A0ABT9DER8_9CELL</name>
<evidence type="ECO:0000313" key="10">
    <source>
        <dbReference type="Proteomes" id="UP001232536"/>
    </source>
</evidence>
<dbReference type="EMBL" id="JAUQYP010000001">
    <property type="protein sequence ID" value="MDO8108013.1"/>
    <property type="molecule type" value="Genomic_DNA"/>
</dbReference>
<evidence type="ECO:0000256" key="5">
    <source>
        <dbReference type="ARBA" id="ARBA00022989"/>
    </source>
</evidence>
<comment type="caution">
    <text evidence="9">The sequence shown here is derived from an EMBL/GenBank/DDBJ whole genome shotgun (WGS) entry which is preliminary data.</text>
</comment>
<evidence type="ECO:0000256" key="6">
    <source>
        <dbReference type="ARBA" id="ARBA00023136"/>
    </source>
</evidence>
<feature type="domain" description="Glycine transporter" evidence="8">
    <location>
        <begin position="96"/>
        <end position="167"/>
    </location>
</feature>
<reference evidence="9 10" key="1">
    <citation type="submission" date="2023-07" db="EMBL/GenBank/DDBJ databases">
        <title>Description of novel actinomycetes strains, isolated from tidal flat sediment.</title>
        <authorList>
            <person name="Lu C."/>
        </authorList>
    </citation>
    <scope>NUCLEOTIDE SEQUENCE [LARGE SCALE GENOMIC DNA]</scope>
    <source>
        <strain evidence="9 10">SYSU T00b441</strain>
    </source>
</reference>
<evidence type="ECO:0000256" key="4">
    <source>
        <dbReference type="ARBA" id="ARBA00022692"/>
    </source>
</evidence>
<dbReference type="RefSeq" id="WP_304601603.1">
    <property type="nucleotide sequence ID" value="NZ_JAUQYO010000001.1"/>
</dbReference>
<evidence type="ECO:0000256" key="2">
    <source>
        <dbReference type="ARBA" id="ARBA00008193"/>
    </source>
</evidence>
<evidence type="ECO:0000259" key="8">
    <source>
        <dbReference type="Pfam" id="PF03458"/>
    </source>
</evidence>
<feature type="transmembrane region" description="Helical" evidence="7">
    <location>
        <begin position="66"/>
        <end position="83"/>
    </location>
</feature>
<sequence length="216" mass="22044">MSEHQILFTLDILGTLTFALNGALTASRRVRLDIVGVLTLGVVTAVGGGMTRDVLLGDTPPDALKHWYYLATALGGAAIAWFIARPPRALARTIVVFDAIGLSVFAVAGAQKAVGLGLNPAPAILLGAITAVGGGTIRDVLIREVPSVLTSDLYAIPALIGAATAVLGGAAGLAPFPAAALGAILCFGIRMAGVRYRLQAPSHPPRAPEPPTSRQA</sequence>
<keyword evidence="4 7" id="KW-0812">Transmembrane</keyword>
<dbReference type="PANTHER" id="PTHR30506">
    <property type="entry name" value="INNER MEMBRANE PROTEIN"/>
    <property type="match status" value="1"/>
</dbReference>
<protein>
    <submittedName>
        <fullName evidence="9">Trimeric intracellular cation channel family protein</fullName>
    </submittedName>
</protein>
<comment type="subcellular location">
    <subcellularLocation>
        <location evidence="1">Cell membrane</location>
        <topology evidence="1">Multi-pass membrane protein</topology>
    </subcellularLocation>
</comment>